<reference evidence="2 3" key="1">
    <citation type="submission" date="2020-05" db="EMBL/GenBank/DDBJ databases">
        <title>Identification and distribution of gene clusters putatively required for synthesis of sphingolipid metabolism inhibitors in phylogenetically diverse species of the filamentous fungus Fusarium.</title>
        <authorList>
            <person name="Kim H.-S."/>
            <person name="Busman M."/>
            <person name="Brown D.W."/>
            <person name="Divon H."/>
            <person name="Uhlig S."/>
            <person name="Proctor R.H."/>
        </authorList>
    </citation>
    <scope>NUCLEOTIDE SEQUENCE [LARGE SCALE GENOMIC DNA]</scope>
    <source>
        <strain evidence="2 3">NRRL 20693</strain>
    </source>
</reference>
<comment type="caution">
    <text evidence="2">The sequence shown here is derived from an EMBL/GenBank/DDBJ whole genome shotgun (WGS) entry which is preliminary data.</text>
</comment>
<evidence type="ECO:0000259" key="1">
    <source>
        <dbReference type="Pfam" id="PF12937"/>
    </source>
</evidence>
<dbReference type="EMBL" id="JAAGWQ010000044">
    <property type="protein sequence ID" value="KAF5674922.1"/>
    <property type="molecule type" value="Genomic_DNA"/>
</dbReference>
<accession>A0A8H5TSV7</accession>
<feature type="domain" description="F-box" evidence="1">
    <location>
        <begin position="6"/>
        <end position="59"/>
    </location>
</feature>
<dbReference type="OrthoDB" id="2520703at2759"/>
<dbReference type="AlphaFoldDB" id="A0A8H5TSV7"/>
<protein>
    <recommendedName>
        <fullName evidence="1">F-box domain-containing protein</fullName>
    </recommendedName>
</protein>
<dbReference type="InterPro" id="IPR001810">
    <property type="entry name" value="F-box_dom"/>
</dbReference>
<keyword evidence="3" id="KW-1185">Reference proteome</keyword>
<dbReference type="Proteomes" id="UP000567885">
    <property type="component" value="Unassembled WGS sequence"/>
</dbReference>
<evidence type="ECO:0000313" key="2">
    <source>
        <dbReference type="EMBL" id="KAF5674922.1"/>
    </source>
</evidence>
<evidence type="ECO:0000313" key="3">
    <source>
        <dbReference type="Proteomes" id="UP000567885"/>
    </source>
</evidence>
<dbReference type="Pfam" id="PF12937">
    <property type="entry name" value="F-box-like"/>
    <property type="match status" value="1"/>
</dbReference>
<name>A0A8H5TSV7_FUSHE</name>
<sequence length="446" mass="50109">MSSTLRIPNEIWLQIFSHFESHSSQLFVHKLDRSALTSLSLVSRDISRLAQHVLYRSIYHAGEVSSLLLLATTIILTPRLGSAVRAFRVNAFLPRLTGAEQRYLEEMIKYTSIPPQLKSTLQDTLNDNHYSDRGSGIAVVASLLLAHMPGLRSFDGPGQYASLFPALSWILGGGFVEPRGGTETCSRTAPNYLPDLQEVLLPGNSLLPFGNAQNLLLHPNIKTLQMHGVTCTEGANKDLLSRNFKSSLQRLVISDCVIDITFLQYIMFQCNDLSELSLGTGAGLPGQPQESLNIDLYGGILRDLGRNLIGSLRQLKRLRHLCVDRIWLVGHGQDRLPLTQVLPASLETFRCMVPWCDEELVESEWTPDQDAEILGLLDRVEFPNLYELRTPRWTTSGKQPFLKKIDGWHIRADSNAWYELGGRADGDWIYSTPWATRWDLTITRES</sequence>
<organism evidence="2 3">
    <name type="scientific">Fusarium heterosporum</name>
    <dbReference type="NCBI Taxonomy" id="42747"/>
    <lineage>
        <taxon>Eukaryota</taxon>
        <taxon>Fungi</taxon>
        <taxon>Dikarya</taxon>
        <taxon>Ascomycota</taxon>
        <taxon>Pezizomycotina</taxon>
        <taxon>Sordariomycetes</taxon>
        <taxon>Hypocreomycetidae</taxon>
        <taxon>Hypocreales</taxon>
        <taxon>Nectriaceae</taxon>
        <taxon>Fusarium</taxon>
        <taxon>Fusarium heterosporum species complex</taxon>
    </lineage>
</organism>
<gene>
    <name evidence="2" type="ORF">FHETE_2673</name>
</gene>
<proteinExistence type="predicted"/>